<dbReference type="Pfam" id="PF00534">
    <property type="entry name" value="Glycos_transf_1"/>
    <property type="match status" value="1"/>
</dbReference>
<reference evidence="4" key="1">
    <citation type="submission" date="2020-08" db="EMBL/GenBank/DDBJ databases">
        <authorList>
            <person name="Cejkova D."/>
            <person name="Kubasova T."/>
            <person name="Jahodarova E."/>
            <person name="Rychlik I."/>
        </authorList>
    </citation>
    <scope>NUCLEOTIDE SEQUENCE</scope>
    <source>
        <strain evidence="4">An824</strain>
    </source>
</reference>
<dbReference type="GO" id="GO:0016757">
    <property type="term" value="F:glycosyltransferase activity"/>
    <property type="evidence" value="ECO:0007669"/>
    <property type="project" value="InterPro"/>
</dbReference>
<dbReference type="EMBL" id="JACJJG010000028">
    <property type="protein sequence ID" value="MBM6673602.1"/>
    <property type="molecule type" value="Genomic_DNA"/>
</dbReference>
<evidence type="ECO:0000259" key="3">
    <source>
        <dbReference type="Pfam" id="PF13439"/>
    </source>
</evidence>
<dbReference type="InterPro" id="IPR028098">
    <property type="entry name" value="Glyco_trans_4-like_N"/>
</dbReference>
<evidence type="ECO:0000313" key="5">
    <source>
        <dbReference type="Proteomes" id="UP000706891"/>
    </source>
</evidence>
<gene>
    <name evidence="4" type="ORF">H6A34_06915</name>
</gene>
<organism evidence="4 5">
    <name type="scientific">Marseilla massiliensis</name>
    <dbReference type="NCBI Taxonomy" id="1841864"/>
    <lineage>
        <taxon>Bacteria</taxon>
        <taxon>Pseudomonadati</taxon>
        <taxon>Bacteroidota</taxon>
        <taxon>Bacteroidia</taxon>
        <taxon>Bacteroidales</taxon>
        <taxon>Prevotellaceae</taxon>
        <taxon>Marseilla</taxon>
    </lineage>
</organism>
<proteinExistence type="predicted"/>
<protein>
    <submittedName>
        <fullName evidence="4">Glycosyltransferase</fullName>
    </submittedName>
</protein>
<dbReference type="RefSeq" id="WP_205104394.1">
    <property type="nucleotide sequence ID" value="NZ_JACJJG010000028.1"/>
</dbReference>
<dbReference type="SUPFAM" id="SSF53756">
    <property type="entry name" value="UDP-Glycosyltransferase/glycogen phosphorylase"/>
    <property type="match status" value="1"/>
</dbReference>
<dbReference type="Gene3D" id="3.40.50.2000">
    <property type="entry name" value="Glycogen Phosphorylase B"/>
    <property type="match status" value="2"/>
</dbReference>
<dbReference type="Proteomes" id="UP000706891">
    <property type="component" value="Unassembled WGS sequence"/>
</dbReference>
<sequence length="401" mass="45918">MRVLQINETINIGSIGRTTYELSKELTELGHESFIAFSRGNSNNLSTFRIGGEWEHHLHAVMSRLTGLQGYFSWRSTGQLVKYMDRISPNIVHLRNLHGNYINLPILMKYLAENDIPTVITLHDCWLFTGKCPYPISINCEKYKNGCGNCPLWKKDKLNPSWFFDTTHKCIMDKRKWFNNIPRLSVVGVSKWVTEVASQSILSSHNLVTIYNWIDLDVFKPRESKFREFYNLEDKFVLLFVASFFSEYKGYTLIRTLAEKLPTDWVIVAVGKEVKPLPNNIIHIDNTNNAIELAQYYSMADVCVNCTDYETFGKVTAESISCGTPVIVYNNTASPELVGDNCGFVIDESKGISAILEKIHIIHSIGKGHFSSYCRAFAEKMFSKKVGIQKYIDLYNQMLQH</sequence>
<dbReference type="InterPro" id="IPR001296">
    <property type="entry name" value="Glyco_trans_1"/>
</dbReference>
<dbReference type="PANTHER" id="PTHR46401:SF2">
    <property type="entry name" value="GLYCOSYLTRANSFERASE WBBK-RELATED"/>
    <property type="match status" value="1"/>
</dbReference>
<reference evidence="4" key="2">
    <citation type="journal article" date="2021" name="Sci. Rep.">
        <title>The distribution of antibiotic resistance genes in chicken gut microbiota commensals.</title>
        <authorList>
            <person name="Juricova H."/>
            <person name="Matiasovicova J."/>
            <person name="Kubasova T."/>
            <person name="Cejkova D."/>
            <person name="Rychlik I."/>
        </authorList>
    </citation>
    <scope>NUCLEOTIDE SEQUENCE</scope>
    <source>
        <strain evidence="4">An824</strain>
    </source>
</reference>
<evidence type="ECO:0000313" key="4">
    <source>
        <dbReference type="EMBL" id="MBM6673602.1"/>
    </source>
</evidence>
<dbReference type="AlphaFoldDB" id="A0A939B7I8"/>
<feature type="domain" description="Glycosyl transferase family 1" evidence="2">
    <location>
        <begin position="226"/>
        <end position="359"/>
    </location>
</feature>
<accession>A0A939B7I8</accession>
<feature type="domain" description="Glycosyltransferase subfamily 4-like N-terminal" evidence="3">
    <location>
        <begin position="16"/>
        <end position="217"/>
    </location>
</feature>
<dbReference type="Pfam" id="PF13439">
    <property type="entry name" value="Glyco_transf_4"/>
    <property type="match status" value="1"/>
</dbReference>
<keyword evidence="1" id="KW-0808">Transferase</keyword>
<comment type="caution">
    <text evidence="4">The sequence shown here is derived from an EMBL/GenBank/DDBJ whole genome shotgun (WGS) entry which is preliminary data.</text>
</comment>
<evidence type="ECO:0000259" key="2">
    <source>
        <dbReference type="Pfam" id="PF00534"/>
    </source>
</evidence>
<keyword evidence="5" id="KW-1185">Reference proteome</keyword>
<dbReference type="PANTHER" id="PTHR46401">
    <property type="entry name" value="GLYCOSYLTRANSFERASE WBBK-RELATED"/>
    <property type="match status" value="1"/>
</dbReference>
<name>A0A939B7I8_9BACT</name>
<evidence type="ECO:0000256" key="1">
    <source>
        <dbReference type="ARBA" id="ARBA00022679"/>
    </source>
</evidence>